<feature type="compositionally biased region" description="Low complexity" evidence="1">
    <location>
        <begin position="724"/>
        <end position="739"/>
    </location>
</feature>
<feature type="region of interest" description="Disordered" evidence="1">
    <location>
        <begin position="724"/>
        <end position="751"/>
    </location>
</feature>
<proteinExistence type="predicted"/>
<protein>
    <submittedName>
        <fullName evidence="2">Uncharacterized protein</fullName>
    </submittedName>
</protein>
<organism evidence="2">
    <name type="scientific">uncultured Caudovirales phage</name>
    <dbReference type="NCBI Taxonomy" id="2100421"/>
    <lineage>
        <taxon>Viruses</taxon>
        <taxon>Duplodnaviria</taxon>
        <taxon>Heunggongvirae</taxon>
        <taxon>Uroviricota</taxon>
        <taxon>Caudoviricetes</taxon>
        <taxon>Peduoviridae</taxon>
        <taxon>Maltschvirus</taxon>
        <taxon>Maltschvirus maltsch</taxon>
    </lineage>
</organism>
<name>A0A6J5L2S9_9CAUD</name>
<dbReference type="EMBL" id="LR796225">
    <property type="protein sequence ID" value="CAB4127892.1"/>
    <property type="molecule type" value="Genomic_DNA"/>
</dbReference>
<evidence type="ECO:0000256" key="1">
    <source>
        <dbReference type="SAM" id="MobiDB-lite"/>
    </source>
</evidence>
<accession>A0A6J5L2S9</accession>
<gene>
    <name evidence="2" type="ORF">UFOVP106_3</name>
</gene>
<evidence type="ECO:0000313" key="2">
    <source>
        <dbReference type="EMBL" id="CAB4127892.1"/>
    </source>
</evidence>
<reference evidence="2" key="1">
    <citation type="submission" date="2020-04" db="EMBL/GenBank/DDBJ databases">
        <authorList>
            <person name="Chiriac C."/>
            <person name="Salcher M."/>
            <person name="Ghai R."/>
            <person name="Kavagutti S V."/>
        </authorList>
    </citation>
    <scope>NUCLEOTIDE SEQUENCE</scope>
</reference>
<sequence length="751" mass="80549">MDELGELILGERPKIEKQPNLVAPKKSPMSGFNPQLQYKEPQDELGQLILGGQTTQNLGGQTTQTLEPAGYLEKTLGTAQQLRKDLPGFLASTADVLASAPSAVAGTVGYLVPRALGGISRALGGRAENQLTPEEITQGAQRVAGQLAQPIGRATGLAETQAYKQALPTKIMDTVGQFVGESADAISKKTGIPVQDVEQALNLLTVGLGVGAAKGVKAFKQAKAELTPVGQQMQAQLQAKQGGLPGGLQSGGAAATELPTTIQAELANAPEHIKQSYANIPANQLTPADLQYIQTHKLFDKFKDTPTEGQALQDARIMSEEYNNRNREENKPLQEKFAQRDAKVIAALEDTKQRITPDVHEVTPQAAANLALEKMVAIDEAHKASINKDYKKLADANGGELPLDVNGIINNADIALKKARIVTPKTSFLPKSIENILDELRPETENGIVVKEAQPVTYDDYLNYIKILNNEYRKATAANDPNAAFGIKLVRDAFENTDMVGKTAEVNALAKIAKANAKSRFDKLDPKSDKFIPAYQAAVEGDVRTEAEKLANIQHPAANQFIDKFYGNKTPEVYLNRLLQEIGRDTPEHQGLNAALLENLKSRAGIKGTQGKPSQAAINSFINDPVKGYASNLKTMLGTENLKELQDFADYARMTDHSAIAGNYANLSGSGMVVNAGPIGQAVEKGRSLLGSAIEQGINLKTASPAGTIARTFFTGRAQEKAAQALQAQQQAKLQQTLQPKPPSKLSDIGK</sequence>